<dbReference type="Proteomes" id="UP000550707">
    <property type="component" value="Unassembled WGS sequence"/>
</dbReference>
<organism evidence="2 3">
    <name type="scientific">Molossus molossus</name>
    <name type="common">Pallas' mastiff bat</name>
    <name type="synonym">Vespertilio molossus</name>
    <dbReference type="NCBI Taxonomy" id="27622"/>
    <lineage>
        <taxon>Eukaryota</taxon>
        <taxon>Metazoa</taxon>
        <taxon>Chordata</taxon>
        <taxon>Craniata</taxon>
        <taxon>Vertebrata</taxon>
        <taxon>Euteleostomi</taxon>
        <taxon>Mammalia</taxon>
        <taxon>Eutheria</taxon>
        <taxon>Laurasiatheria</taxon>
        <taxon>Chiroptera</taxon>
        <taxon>Yangochiroptera</taxon>
        <taxon>Molossidae</taxon>
        <taxon>Molossus</taxon>
    </lineage>
</organism>
<evidence type="ECO:0000256" key="1">
    <source>
        <dbReference type="SAM" id="MobiDB-lite"/>
    </source>
</evidence>
<protein>
    <submittedName>
        <fullName evidence="2">Sorbin and SH3 domain containing 2</fullName>
    </submittedName>
</protein>
<evidence type="ECO:0000313" key="3">
    <source>
        <dbReference type="Proteomes" id="UP000550707"/>
    </source>
</evidence>
<feature type="region of interest" description="Disordered" evidence="1">
    <location>
        <begin position="1"/>
        <end position="26"/>
    </location>
</feature>
<accession>A0A7J8GM98</accession>
<keyword evidence="3" id="KW-1185">Reference proteome</keyword>
<name>A0A7J8GM98_MOLMO</name>
<proteinExistence type="predicted"/>
<evidence type="ECO:0000313" key="2">
    <source>
        <dbReference type="EMBL" id="KAF6461030.1"/>
    </source>
</evidence>
<dbReference type="AlphaFoldDB" id="A0A7J8GM98"/>
<sequence length="78" mass="8648">MTDGLWEPQEEPNSLVLSRETMSRGCEPPSPIDAAFQHICRHLPERCHPPQASRCHALWFPVEVTPPPAPPATEPAAK</sequence>
<reference evidence="2 3" key="1">
    <citation type="journal article" date="2020" name="Nature">
        <title>Six reference-quality genomes reveal evolution of bat adaptations.</title>
        <authorList>
            <person name="Jebb D."/>
            <person name="Huang Z."/>
            <person name="Pippel M."/>
            <person name="Hughes G.M."/>
            <person name="Lavrichenko K."/>
            <person name="Devanna P."/>
            <person name="Winkler S."/>
            <person name="Jermiin L.S."/>
            <person name="Skirmuntt E.C."/>
            <person name="Katzourakis A."/>
            <person name="Burkitt-Gray L."/>
            <person name="Ray D.A."/>
            <person name="Sullivan K.A.M."/>
            <person name="Roscito J.G."/>
            <person name="Kirilenko B.M."/>
            <person name="Davalos L.M."/>
            <person name="Corthals A.P."/>
            <person name="Power M.L."/>
            <person name="Jones G."/>
            <person name="Ransome R.D."/>
            <person name="Dechmann D.K.N."/>
            <person name="Locatelli A.G."/>
            <person name="Puechmaille S.J."/>
            <person name="Fedrigo O."/>
            <person name="Jarvis E.D."/>
            <person name="Hiller M."/>
            <person name="Vernes S.C."/>
            <person name="Myers E.W."/>
            <person name="Teeling E.C."/>
        </authorList>
    </citation>
    <scope>NUCLEOTIDE SEQUENCE [LARGE SCALE GENOMIC DNA]</scope>
    <source>
        <strain evidence="2">MMolMol1</strain>
        <tissue evidence="2">Muscle</tissue>
    </source>
</reference>
<dbReference type="EMBL" id="JACASF010000009">
    <property type="protein sequence ID" value="KAF6461030.1"/>
    <property type="molecule type" value="Genomic_DNA"/>
</dbReference>
<gene>
    <name evidence="2" type="ORF">HJG59_017158</name>
</gene>
<comment type="caution">
    <text evidence="2">The sequence shown here is derived from an EMBL/GenBank/DDBJ whole genome shotgun (WGS) entry which is preliminary data.</text>
</comment>